<dbReference type="EMBL" id="JAAXOO010000004">
    <property type="protein sequence ID" value="NKY34950.1"/>
    <property type="molecule type" value="Genomic_DNA"/>
</dbReference>
<dbReference type="Proteomes" id="UP000565715">
    <property type="component" value="Unassembled WGS sequence"/>
</dbReference>
<accession>A0A846XJW9</accession>
<keyword evidence="1" id="KW-0238">DNA-binding</keyword>
<reference evidence="1 2" key="1">
    <citation type="submission" date="2020-04" db="EMBL/GenBank/DDBJ databases">
        <title>MicrobeNet Type strains.</title>
        <authorList>
            <person name="Nicholson A.C."/>
        </authorList>
    </citation>
    <scope>NUCLEOTIDE SEQUENCE [LARGE SCALE GENOMIC DNA]</scope>
    <source>
        <strain evidence="1 2">DSM 45078</strain>
    </source>
</reference>
<keyword evidence="2" id="KW-1185">Reference proteome</keyword>
<gene>
    <name evidence="1" type="ORF">HGA13_18000</name>
</gene>
<comment type="caution">
    <text evidence="1">The sequence shown here is derived from an EMBL/GenBank/DDBJ whole genome shotgun (WGS) entry which is preliminary data.</text>
</comment>
<name>A0A846XJW9_9NOCA</name>
<dbReference type="GO" id="GO:0003677">
    <property type="term" value="F:DNA binding"/>
    <property type="evidence" value="ECO:0007669"/>
    <property type="project" value="UniProtKB-KW"/>
</dbReference>
<organism evidence="1 2">
    <name type="scientific">Nocardia speluncae</name>
    <dbReference type="NCBI Taxonomy" id="419477"/>
    <lineage>
        <taxon>Bacteria</taxon>
        <taxon>Bacillati</taxon>
        <taxon>Actinomycetota</taxon>
        <taxon>Actinomycetes</taxon>
        <taxon>Mycobacteriales</taxon>
        <taxon>Nocardiaceae</taxon>
        <taxon>Nocardia</taxon>
    </lineage>
</organism>
<dbReference type="RefSeq" id="WP_068043589.1">
    <property type="nucleotide sequence ID" value="NZ_JAAXOO010000004.1"/>
</dbReference>
<evidence type="ECO:0000313" key="1">
    <source>
        <dbReference type="EMBL" id="NKY34950.1"/>
    </source>
</evidence>
<dbReference type="AlphaFoldDB" id="A0A846XJW9"/>
<protein>
    <submittedName>
        <fullName evidence="1">AbrB/MazE/SpoVT family DNA-binding domain-containing protein</fullName>
    </submittedName>
</protein>
<proteinExistence type="predicted"/>
<sequence length="123" mass="13051">MPSSRPGSAQQDLFAVSVINDRSRVVARAVVDRLGRQPGQHLYDNLRGGLVVITAVPAGHSRHTLANRGHLRLPAAIRRAAGITAGDTLLLAAAPDHHLALLCPTDIQALLLDSLLGHITEQP</sequence>
<evidence type="ECO:0000313" key="2">
    <source>
        <dbReference type="Proteomes" id="UP000565715"/>
    </source>
</evidence>